<dbReference type="OrthoDB" id="10255128at2759"/>
<dbReference type="InterPro" id="IPR036412">
    <property type="entry name" value="HAD-like_sf"/>
</dbReference>
<dbReference type="InterPro" id="IPR023214">
    <property type="entry name" value="HAD_sf"/>
</dbReference>
<name>A0A4P9Z0M5_9FUNG</name>
<dbReference type="InterPro" id="IPR050849">
    <property type="entry name" value="HAD-like_hydrolase_phosphatase"/>
</dbReference>
<evidence type="ECO:0000313" key="2">
    <source>
        <dbReference type="Proteomes" id="UP000278143"/>
    </source>
</evidence>
<protein>
    <recommendedName>
        <fullName evidence="3">HAD-like domain-containing protein</fullName>
    </recommendedName>
</protein>
<dbReference type="SUPFAM" id="SSF56784">
    <property type="entry name" value="HAD-like"/>
    <property type="match status" value="2"/>
</dbReference>
<dbReference type="AlphaFoldDB" id="A0A4P9Z0M5"/>
<dbReference type="EMBL" id="KZ989565">
    <property type="protein sequence ID" value="RKP25944.1"/>
    <property type="molecule type" value="Genomic_DNA"/>
</dbReference>
<organism evidence="1 2">
    <name type="scientific">Syncephalis pseudoplumigaleata</name>
    <dbReference type="NCBI Taxonomy" id="1712513"/>
    <lineage>
        <taxon>Eukaryota</taxon>
        <taxon>Fungi</taxon>
        <taxon>Fungi incertae sedis</taxon>
        <taxon>Zoopagomycota</taxon>
        <taxon>Zoopagomycotina</taxon>
        <taxon>Zoopagomycetes</taxon>
        <taxon>Zoopagales</taxon>
        <taxon>Piptocephalidaceae</taxon>
        <taxon>Syncephalis</taxon>
    </lineage>
</organism>
<dbReference type="Gene3D" id="3.40.50.1000">
    <property type="entry name" value="HAD superfamily/HAD-like"/>
    <property type="match status" value="1"/>
</dbReference>
<gene>
    <name evidence="1" type="ORF">SYNPS1DRAFT_14916</name>
</gene>
<dbReference type="Proteomes" id="UP000278143">
    <property type="component" value="Unassembled WGS sequence"/>
</dbReference>
<keyword evidence="2" id="KW-1185">Reference proteome</keyword>
<accession>A0A4P9Z0M5</accession>
<evidence type="ECO:0008006" key="3">
    <source>
        <dbReference type="Google" id="ProtNLM"/>
    </source>
</evidence>
<reference evidence="2" key="1">
    <citation type="journal article" date="2018" name="Nat. Microbiol.">
        <title>Leveraging single-cell genomics to expand the fungal tree of life.</title>
        <authorList>
            <person name="Ahrendt S.R."/>
            <person name="Quandt C.A."/>
            <person name="Ciobanu D."/>
            <person name="Clum A."/>
            <person name="Salamov A."/>
            <person name="Andreopoulos B."/>
            <person name="Cheng J.F."/>
            <person name="Woyke T."/>
            <person name="Pelin A."/>
            <person name="Henrissat B."/>
            <person name="Reynolds N.K."/>
            <person name="Benny G.L."/>
            <person name="Smith M.E."/>
            <person name="James T.Y."/>
            <person name="Grigoriev I.V."/>
        </authorList>
    </citation>
    <scope>NUCLEOTIDE SEQUENCE [LARGE SCALE GENOMIC DNA]</scope>
    <source>
        <strain evidence="2">Benny S71-1</strain>
    </source>
</reference>
<dbReference type="PANTHER" id="PTHR28181">
    <property type="entry name" value="UPF0655 PROTEIN YCR015C"/>
    <property type="match status" value="1"/>
</dbReference>
<dbReference type="PANTHER" id="PTHR28181:SF1">
    <property type="entry name" value="COLD TOLERANCE PROTEIN 1"/>
    <property type="match status" value="1"/>
</dbReference>
<proteinExistence type="predicted"/>
<sequence>MAHQRRAYHHHSITPAAELLVMDFDGTLTGSDTIAVLADLAINQAQSRTDRQANWELIVQAYVADYSQFQARWDVTAPTTNPPSRRTMVDLQRYFVELDHVESRSIERINQLRFFRGLTQRTLLEYGHRSVPMQPQCLTAIRNWLQPTTGTGIVGVNWSCDFILGSLLPIYHLDPDPIGPPPLIDQSLEGGEATLISSPTGGERLNISTIYVGDSINDLPCLLEADIGILIGHNATVTQWCADLGIVIHDGLPQRVQVVPHTQRARRTRSRERHSTLRHQNCGLPDSSAGWSPIYRITHWEQFAAWYTH</sequence>
<evidence type="ECO:0000313" key="1">
    <source>
        <dbReference type="EMBL" id="RKP25944.1"/>
    </source>
</evidence>